<proteinExistence type="predicted"/>
<dbReference type="Proteomes" id="UP000631114">
    <property type="component" value="Unassembled WGS sequence"/>
</dbReference>
<dbReference type="EMBL" id="JADFTS010000006">
    <property type="protein sequence ID" value="KAF9603410.1"/>
    <property type="molecule type" value="Genomic_DNA"/>
</dbReference>
<protein>
    <submittedName>
        <fullName evidence="1">Uncharacterized protein</fullName>
    </submittedName>
</protein>
<comment type="caution">
    <text evidence="1">The sequence shown here is derived from an EMBL/GenBank/DDBJ whole genome shotgun (WGS) entry which is preliminary data.</text>
</comment>
<name>A0A835HM70_9MAGN</name>
<dbReference type="Pfam" id="PF09797">
    <property type="entry name" value="NatB_MDM20"/>
    <property type="match status" value="1"/>
</dbReference>
<keyword evidence="2" id="KW-1185">Reference proteome</keyword>
<accession>A0A835HM70</accession>
<reference evidence="1 2" key="1">
    <citation type="submission" date="2020-10" db="EMBL/GenBank/DDBJ databases">
        <title>The Coptis chinensis genome and diversification of protoberbering-type alkaloids.</title>
        <authorList>
            <person name="Wang B."/>
            <person name="Shu S."/>
            <person name="Song C."/>
            <person name="Liu Y."/>
        </authorList>
    </citation>
    <scope>NUCLEOTIDE SEQUENCE [LARGE SCALE GENOMIC DNA]</scope>
    <source>
        <strain evidence="1">HL-2020</strain>
        <tissue evidence="1">Leaf</tissue>
    </source>
</reference>
<evidence type="ECO:0000313" key="1">
    <source>
        <dbReference type="EMBL" id="KAF9603410.1"/>
    </source>
</evidence>
<dbReference type="GO" id="GO:0009941">
    <property type="term" value="C:chloroplast envelope"/>
    <property type="evidence" value="ECO:0007669"/>
    <property type="project" value="TreeGrafter"/>
</dbReference>
<dbReference type="PANTHER" id="PTHR37191:SF1">
    <property type="entry name" value="OS08G0112600 PROTEIN"/>
    <property type="match status" value="1"/>
</dbReference>
<dbReference type="InterPro" id="IPR019183">
    <property type="entry name" value="NAA25_NatB_aux_su"/>
</dbReference>
<dbReference type="OrthoDB" id="1842891at2759"/>
<sequence>MYIVLHMADMYCKNLPLSKDFDPQENMHGEDLLSMAANVLVQLFWRTRSFGYLLEAILVLEFGLTIRNYNFFGRQKWTSTIREQEKDRLTPIVEALSTSYLGPDYSQFLQRVFTIDTLVKPFPPVMAYNVLRNLSFFTSIFHPILRNGVEASNLMYDQICHCCLHVYGILCMFSTDYEKGIANAQKSLGLGQEEKVHNVR</sequence>
<evidence type="ECO:0000313" key="2">
    <source>
        <dbReference type="Proteomes" id="UP000631114"/>
    </source>
</evidence>
<dbReference type="PANTHER" id="PTHR37191">
    <property type="entry name" value="ZINC FINGER/BTB DOMAIN PROTEIN"/>
    <property type="match status" value="1"/>
</dbReference>
<organism evidence="1 2">
    <name type="scientific">Coptis chinensis</name>
    <dbReference type="NCBI Taxonomy" id="261450"/>
    <lineage>
        <taxon>Eukaryota</taxon>
        <taxon>Viridiplantae</taxon>
        <taxon>Streptophyta</taxon>
        <taxon>Embryophyta</taxon>
        <taxon>Tracheophyta</taxon>
        <taxon>Spermatophyta</taxon>
        <taxon>Magnoliopsida</taxon>
        <taxon>Ranunculales</taxon>
        <taxon>Ranunculaceae</taxon>
        <taxon>Coptidoideae</taxon>
        <taxon>Coptis</taxon>
    </lineage>
</organism>
<gene>
    <name evidence="1" type="ORF">IFM89_036111</name>
</gene>
<dbReference type="AlphaFoldDB" id="A0A835HM70"/>